<protein>
    <submittedName>
        <fullName evidence="1">9714_t:CDS:1</fullName>
    </submittedName>
</protein>
<evidence type="ECO:0000313" key="2">
    <source>
        <dbReference type="Proteomes" id="UP000789572"/>
    </source>
</evidence>
<sequence>MYEDFIYIRVSVKKRKPNGVTYASNRDRRKYKKHNNTDETTAEKLLLPRGRARKGVLIGLDYTDEESDECVNNIEIMKLKCREYMSILYIITVQYIQHLNFVIEREIGQEQQNSGCSMLIDSLSTLFRPPALLLDHIQASLATIDGDTARYCTKKLLR</sequence>
<dbReference type="EMBL" id="CAJVPJ010001918">
    <property type="protein sequence ID" value="CAG8607858.1"/>
    <property type="molecule type" value="Genomic_DNA"/>
</dbReference>
<name>A0A9N9CPV0_9GLOM</name>
<accession>A0A9N9CPV0</accession>
<evidence type="ECO:0000313" key="1">
    <source>
        <dbReference type="EMBL" id="CAG8607858.1"/>
    </source>
</evidence>
<gene>
    <name evidence="1" type="ORF">POCULU_LOCUS7799</name>
</gene>
<organism evidence="1 2">
    <name type="scientific">Paraglomus occultum</name>
    <dbReference type="NCBI Taxonomy" id="144539"/>
    <lineage>
        <taxon>Eukaryota</taxon>
        <taxon>Fungi</taxon>
        <taxon>Fungi incertae sedis</taxon>
        <taxon>Mucoromycota</taxon>
        <taxon>Glomeromycotina</taxon>
        <taxon>Glomeromycetes</taxon>
        <taxon>Paraglomerales</taxon>
        <taxon>Paraglomeraceae</taxon>
        <taxon>Paraglomus</taxon>
    </lineage>
</organism>
<keyword evidence="2" id="KW-1185">Reference proteome</keyword>
<dbReference type="Proteomes" id="UP000789572">
    <property type="component" value="Unassembled WGS sequence"/>
</dbReference>
<proteinExistence type="predicted"/>
<dbReference type="AlphaFoldDB" id="A0A9N9CPV0"/>
<comment type="caution">
    <text evidence="1">The sequence shown here is derived from an EMBL/GenBank/DDBJ whole genome shotgun (WGS) entry which is preliminary data.</text>
</comment>
<reference evidence="1" key="1">
    <citation type="submission" date="2021-06" db="EMBL/GenBank/DDBJ databases">
        <authorList>
            <person name="Kallberg Y."/>
            <person name="Tangrot J."/>
            <person name="Rosling A."/>
        </authorList>
    </citation>
    <scope>NUCLEOTIDE SEQUENCE</scope>
    <source>
        <strain evidence="1">IA702</strain>
    </source>
</reference>